<proteinExistence type="predicted"/>
<keyword evidence="2" id="KW-1133">Transmembrane helix</keyword>
<evidence type="ECO:0000256" key="2">
    <source>
        <dbReference type="SAM" id="Phobius"/>
    </source>
</evidence>
<name>A0A2X0LGB0_9BASI</name>
<keyword evidence="4" id="KW-1185">Reference proteome</keyword>
<protein>
    <submittedName>
        <fullName evidence="3">BZ3500_MvSof-1268-A1-R1_Chr10-1g02575 protein</fullName>
    </submittedName>
</protein>
<reference evidence="4" key="1">
    <citation type="submission" date="2016-10" db="EMBL/GenBank/DDBJ databases">
        <authorList>
            <person name="Jeantristanb JTB J.-T."/>
            <person name="Ricardo R."/>
        </authorList>
    </citation>
    <scope>NUCLEOTIDE SEQUENCE [LARGE SCALE GENOMIC DNA]</scope>
</reference>
<gene>
    <name evidence="3" type="ORF">BZ3500_MVSOF-1268-A1-R1_CHR10-1G02575</name>
</gene>
<feature type="region of interest" description="Disordered" evidence="1">
    <location>
        <begin position="102"/>
        <end position="123"/>
    </location>
</feature>
<dbReference type="AlphaFoldDB" id="A0A2X0LGB0"/>
<evidence type="ECO:0000313" key="3">
    <source>
        <dbReference type="EMBL" id="SDA01312.1"/>
    </source>
</evidence>
<accession>A0A2X0LGB0</accession>
<evidence type="ECO:0000256" key="1">
    <source>
        <dbReference type="SAM" id="MobiDB-lite"/>
    </source>
</evidence>
<keyword evidence="2" id="KW-0472">Membrane</keyword>
<dbReference type="OrthoDB" id="2534416at2759"/>
<feature type="transmembrane region" description="Helical" evidence="2">
    <location>
        <begin position="66"/>
        <end position="90"/>
    </location>
</feature>
<dbReference type="EMBL" id="FMWP01000116">
    <property type="protein sequence ID" value="SDA01312.1"/>
    <property type="molecule type" value="Genomic_DNA"/>
</dbReference>
<feature type="compositionally biased region" description="Polar residues" evidence="1">
    <location>
        <begin position="1"/>
        <end position="12"/>
    </location>
</feature>
<keyword evidence="2" id="KW-0812">Transmembrane</keyword>
<evidence type="ECO:0000313" key="4">
    <source>
        <dbReference type="Proteomes" id="UP000249723"/>
    </source>
</evidence>
<organism evidence="3 4">
    <name type="scientific">Microbotryum saponariae</name>
    <dbReference type="NCBI Taxonomy" id="289078"/>
    <lineage>
        <taxon>Eukaryota</taxon>
        <taxon>Fungi</taxon>
        <taxon>Dikarya</taxon>
        <taxon>Basidiomycota</taxon>
        <taxon>Pucciniomycotina</taxon>
        <taxon>Microbotryomycetes</taxon>
        <taxon>Microbotryales</taxon>
        <taxon>Microbotryaceae</taxon>
        <taxon>Microbotryum</taxon>
    </lineage>
</organism>
<feature type="region of interest" description="Disordered" evidence="1">
    <location>
        <begin position="1"/>
        <end position="35"/>
    </location>
</feature>
<sequence length="311" mass="34293">MDSSQAPTQLRPSDSKTQRTPFADPDNNYTYDSASSDSTVTQLHASTAAADSDLAPRSTISHRIPLILAVSGVLIVIFLFGLCVLAQVLSWRRRHSRVVRDGDSITKRSENSASETGTVDKGKVAMKQAKHKWRSVWSTLCESGGYKFPIASFSSHTTKPTAPSRTTGSDPLAPPLSNYCPSFRSYTASPSYELATFPHMNPYPQVYYNHRLFAPNQGPPQVPVQLFDDAPLDPPHFYHGGTPELRPPVYQPNHQHFPPVHARSAQAQQQEMWTWSAVNGFQPFLGGGDHLHSNVMLNSGGAQPQNFLQHS</sequence>
<dbReference type="Proteomes" id="UP000249723">
    <property type="component" value="Unassembled WGS sequence"/>
</dbReference>